<evidence type="ECO:0000313" key="8">
    <source>
        <dbReference type="EMBL" id="CDP38268.1"/>
    </source>
</evidence>
<evidence type="ECO:0000256" key="1">
    <source>
        <dbReference type="ARBA" id="ARBA00004141"/>
    </source>
</evidence>
<dbReference type="InterPro" id="IPR002523">
    <property type="entry name" value="MgTranspt_CorA/ZnTranspt_ZntB"/>
</dbReference>
<dbReference type="FunFam" id="1.20.58.340:FF:000014">
    <property type="entry name" value="CorA family metal ion transporter"/>
    <property type="match status" value="1"/>
</dbReference>
<reference evidence="8" key="1">
    <citation type="submission" date="2014-02" db="EMBL/GenBank/DDBJ databases">
        <authorList>
            <person name="Genoscope - CEA"/>
        </authorList>
    </citation>
    <scope>NUCLEOTIDE SEQUENCE</scope>
    <source>
        <strain evidence="8">LS3</strain>
    </source>
</reference>
<protein>
    <submittedName>
        <fullName evidence="8">ARAD1D30888p</fullName>
    </submittedName>
</protein>
<dbReference type="GO" id="GO:0015095">
    <property type="term" value="F:magnesium ion transmembrane transporter activity"/>
    <property type="evidence" value="ECO:0007669"/>
    <property type="project" value="InterPro"/>
</dbReference>
<feature type="transmembrane region" description="Helical" evidence="7">
    <location>
        <begin position="925"/>
        <end position="946"/>
    </location>
</feature>
<feature type="compositionally biased region" description="Low complexity" evidence="6">
    <location>
        <begin position="609"/>
        <end position="619"/>
    </location>
</feature>
<evidence type="ECO:0000256" key="6">
    <source>
        <dbReference type="SAM" id="MobiDB-lite"/>
    </source>
</evidence>
<keyword evidence="3 7" id="KW-0812">Transmembrane</keyword>
<feature type="compositionally biased region" description="Polar residues" evidence="6">
    <location>
        <begin position="133"/>
        <end position="147"/>
    </location>
</feature>
<dbReference type="GO" id="GO:0000329">
    <property type="term" value="C:fungal-type vacuole membrane"/>
    <property type="evidence" value="ECO:0007669"/>
    <property type="project" value="TreeGrafter"/>
</dbReference>
<feature type="compositionally biased region" description="Low complexity" evidence="6">
    <location>
        <begin position="772"/>
        <end position="787"/>
    </location>
</feature>
<proteinExistence type="inferred from homology"/>
<feature type="compositionally biased region" description="Polar residues" evidence="6">
    <location>
        <begin position="481"/>
        <end position="512"/>
    </location>
</feature>
<dbReference type="Gene3D" id="3.30.460.20">
    <property type="entry name" value="CorA soluble domain-like"/>
    <property type="match status" value="1"/>
</dbReference>
<dbReference type="EMBL" id="HG937694">
    <property type="protein sequence ID" value="CDP38268.1"/>
    <property type="molecule type" value="Genomic_DNA"/>
</dbReference>
<dbReference type="AlphaFoldDB" id="A0A060TBE3"/>
<feature type="transmembrane region" description="Helical" evidence="7">
    <location>
        <begin position="890"/>
        <end position="913"/>
    </location>
</feature>
<name>A0A060TBE3_BLAAD</name>
<dbReference type="Gene3D" id="1.20.58.340">
    <property type="entry name" value="Magnesium transport protein CorA, transmembrane region"/>
    <property type="match status" value="2"/>
</dbReference>
<feature type="region of interest" description="Disordered" evidence="6">
    <location>
        <begin position="636"/>
        <end position="668"/>
    </location>
</feature>
<dbReference type="InterPro" id="IPR045861">
    <property type="entry name" value="CorA_cytoplasmic_dom"/>
</dbReference>
<accession>A0A060TBE3</accession>
<dbReference type="GO" id="GO:0010961">
    <property type="term" value="P:intracellular magnesium ion homeostasis"/>
    <property type="evidence" value="ECO:0007669"/>
    <property type="project" value="TreeGrafter"/>
</dbReference>
<dbReference type="CDD" id="cd12829">
    <property type="entry name" value="Alr1p-like"/>
    <property type="match status" value="1"/>
</dbReference>
<dbReference type="Pfam" id="PF01544">
    <property type="entry name" value="CorA"/>
    <property type="match status" value="1"/>
</dbReference>
<dbReference type="InterPro" id="IPR044089">
    <property type="entry name" value="Alr1-like"/>
</dbReference>
<keyword evidence="4 7" id="KW-1133">Transmembrane helix</keyword>
<evidence type="ECO:0000256" key="3">
    <source>
        <dbReference type="ARBA" id="ARBA00022692"/>
    </source>
</evidence>
<feature type="region of interest" description="Disordered" evidence="6">
    <location>
        <begin position="259"/>
        <end position="288"/>
    </location>
</feature>
<feature type="compositionally biased region" description="Low complexity" evidence="6">
    <location>
        <begin position="275"/>
        <end position="284"/>
    </location>
</feature>
<feature type="compositionally biased region" description="Acidic residues" evidence="6">
    <location>
        <begin position="37"/>
        <end position="48"/>
    </location>
</feature>
<feature type="region of interest" description="Disordered" evidence="6">
    <location>
        <begin position="1"/>
        <end position="107"/>
    </location>
</feature>
<dbReference type="PANTHER" id="PTHR21535">
    <property type="entry name" value="MAGNESIUM AND COBALT TRANSPORT PROTEIN/MITOCHONDRIAL IMPORT INNER MEMBRANE TRANSLOCASE SUBUNIT TIM8"/>
    <property type="match status" value="1"/>
</dbReference>
<keyword evidence="5 7" id="KW-0472">Membrane</keyword>
<evidence type="ECO:0000256" key="7">
    <source>
        <dbReference type="SAM" id="Phobius"/>
    </source>
</evidence>
<evidence type="ECO:0000256" key="2">
    <source>
        <dbReference type="ARBA" id="ARBA00009765"/>
    </source>
</evidence>
<feature type="compositionally biased region" description="Basic and acidic residues" evidence="6">
    <location>
        <begin position="592"/>
        <end position="606"/>
    </location>
</feature>
<feature type="region of interest" description="Disordered" evidence="6">
    <location>
        <begin position="592"/>
        <end position="620"/>
    </location>
</feature>
<dbReference type="SUPFAM" id="SSF144083">
    <property type="entry name" value="Magnesium transport protein CorA, transmembrane region"/>
    <property type="match status" value="1"/>
</dbReference>
<feature type="region of interest" description="Disordered" evidence="6">
    <location>
        <begin position="122"/>
        <end position="147"/>
    </location>
</feature>
<comment type="similarity">
    <text evidence="2">Belongs to the CorA metal ion transporter (MIT) (TC 1.A.35) family.</text>
</comment>
<dbReference type="SUPFAM" id="SSF143865">
    <property type="entry name" value="CorA soluble domain-like"/>
    <property type="match status" value="1"/>
</dbReference>
<feature type="compositionally biased region" description="Acidic residues" evidence="6">
    <location>
        <begin position="758"/>
        <end position="770"/>
    </location>
</feature>
<evidence type="ECO:0000256" key="4">
    <source>
        <dbReference type="ARBA" id="ARBA00022989"/>
    </source>
</evidence>
<dbReference type="FunFam" id="1.20.58.340:FF:000008">
    <property type="entry name" value="CorA family metal ion transporter"/>
    <property type="match status" value="1"/>
</dbReference>
<evidence type="ECO:0000256" key="5">
    <source>
        <dbReference type="ARBA" id="ARBA00023136"/>
    </source>
</evidence>
<feature type="region of interest" description="Disordered" evidence="6">
    <location>
        <begin position="377"/>
        <end position="398"/>
    </location>
</feature>
<dbReference type="PhylomeDB" id="A0A060TBE3"/>
<sequence>MVDRRNSQTRRRPTFSNIVPMESHGKKPLLRPPRSQEEDEHAIEEDEGGPSTQPAASYRRESISRRNGFQNRYVQIAGDAPTHEVDEEADYHNSSGRYHARHGSASSVDTADLMDHRNMSSDFGNTPLLRRGTTANTGSAVRSSGMSPLQRRLYEQHQNNYSDNNGNGQRREVRGNFDQQQGASHDWAFSNARHRSGHDSPRSPLLSQQAHTSYDAFTDPINGADSFAIAMDDPNLDTSNIHSPGSLTNMPRFIDIDSSVQGSEDEEEIPKSNPSSRRSSSGSSLNDVCFPIDTPLEIDPGRGAGKVWPDLTVLEEFASEEVSENQEAERQQAMVDDITGERTYGQNTSTIGNGHPVMQDQLDGRLRPHRIIPWSMRKKNSPRGLSESPFTGLPQLDEKNPTQFRFTYFREDMDATIHSPNISGLLRPGQCFADLFPPRISTDEDFGYADLPIPQDAAMESGQPHGVPARGLTPVGGVRASRQNTSGTEGSSSPKRASTSEPAKQGGTSTPGASRAYHSASQSPKPMDPAPFWLNIMNPTEEEMKVLSKTFGIHPLTTEDIFLGETREKVELFRNYYLVCFRSIDLNYEKVKSREKERERKREKLQKLSGNRRGSTSVRGRGGLFSLFKRRKSEAEYQSLNTSARKRRGSKQQQPQSGDKGYRSSTKARRSELKPLNMYIIVFHEGVLTFHFSPTTHPINVRRRARLLRDYITVSSDWISYALIDDITDGFAPMIEAIEDEVNEIEEEIMRMNSGEVSSDESSDEEEEDAASSKSSNSDSSSSASGSQVWRERGDMLRRIGDTRKRVMSLLRLLGNKADVIKGFSKRCNEQWQVAPRSEIGLYLGDIQDHIVTMVQSLNHYEKLLARSHSNYLAQINIDMTRVNNDMNDVLGKITVLGTIVLPMNIVTGLWGMNVFVPGQEQDGLTWFWSITISLFLFGCLGWILMRKIWKM</sequence>
<organism evidence="8">
    <name type="scientific">Blastobotrys adeninivorans</name>
    <name type="common">Yeast</name>
    <name type="synonym">Arxula adeninivorans</name>
    <dbReference type="NCBI Taxonomy" id="409370"/>
    <lineage>
        <taxon>Eukaryota</taxon>
        <taxon>Fungi</taxon>
        <taxon>Dikarya</taxon>
        <taxon>Ascomycota</taxon>
        <taxon>Saccharomycotina</taxon>
        <taxon>Dipodascomycetes</taxon>
        <taxon>Dipodascales</taxon>
        <taxon>Trichomonascaceae</taxon>
        <taxon>Blastobotrys</taxon>
    </lineage>
</organism>
<feature type="region of interest" description="Disordered" evidence="6">
    <location>
        <begin position="753"/>
        <end position="790"/>
    </location>
</feature>
<gene>
    <name evidence="8" type="ORF">GNLVRS02_ARAD1D30888g</name>
</gene>
<dbReference type="InterPro" id="IPR045863">
    <property type="entry name" value="CorA_TM1_TM2"/>
</dbReference>
<dbReference type="PANTHER" id="PTHR21535:SF51">
    <property type="entry name" value="MANGANESE RESISTANCE PROTEIN MNR2"/>
    <property type="match status" value="1"/>
</dbReference>
<reference evidence="8" key="2">
    <citation type="submission" date="2014-06" db="EMBL/GenBank/DDBJ databases">
        <title>The complete genome of Blastobotrys (Arxula) adeninivorans LS3 - a yeast of biotechnological interest.</title>
        <authorList>
            <person name="Kunze G."/>
            <person name="Gaillardin C."/>
            <person name="Czernicka M."/>
            <person name="Durrens P."/>
            <person name="Martin T."/>
            <person name="Boer E."/>
            <person name="Gabaldon T."/>
            <person name="Cruz J."/>
            <person name="Talla E."/>
            <person name="Marck C."/>
            <person name="Goffeau A."/>
            <person name="Barbe V."/>
            <person name="Baret P."/>
            <person name="Baronian K."/>
            <person name="Beier S."/>
            <person name="Bleykasten C."/>
            <person name="Bode R."/>
            <person name="Casaregola S."/>
            <person name="Despons L."/>
            <person name="Fairhead C."/>
            <person name="Giersberg M."/>
            <person name="Gierski P."/>
            <person name="Hahnel U."/>
            <person name="Hartmann A."/>
            <person name="Jankowska D."/>
            <person name="Jubin C."/>
            <person name="Jung P."/>
            <person name="Lafontaine I."/>
            <person name="Leh-Louis V."/>
            <person name="Lemaire M."/>
            <person name="Marcet-Houben M."/>
            <person name="Mascher M."/>
            <person name="Morel G."/>
            <person name="Richard G.-F."/>
            <person name="Riechen J."/>
            <person name="Sacerdot C."/>
            <person name="Sarkar A."/>
            <person name="Savel G."/>
            <person name="Schacherer J."/>
            <person name="Sherman D."/>
            <person name="Straub M.-L."/>
            <person name="Stein N."/>
            <person name="Thierry A."/>
            <person name="Trautwein-Schult A."/>
            <person name="Westhof E."/>
            <person name="Worch S."/>
            <person name="Dujon B."/>
            <person name="Souciet J.-L."/>
            <person name="Wincker P."/>
            <person name="Scholz U."/>
            <person name="Neuveglise N."/>
        </authorList>
    </citation>
    <scope>NUCLEOTIDE SEQUENCE</scope>
    <source>
        <strain evidence="8">LS3</strain>
    </source>
</reference>
<comment type="subcellular location">
    <subcellularLocation>
        <location evidence="1">Membrane</location>
        <topology evidence="1">Multi-pass membrane protein</topology>
    </subcellularLocation>
</comment>
<feature type="region of interest" description="Disordered" evidence="6">
    <location>
        <begin position="455"/>
        <end position="534"/>
    </location>
</feature>